<accession>A0A0J1BGL1</accession>
<gene>
    <name evidence="1" type="ORF">RISK_002307</name>
</gene>
<comment type="caution">
    <text evidence="1">The sequence shown here is derived from an EMBL/GenBank/DDBJ whole genome shotgun (WGS) entry which is preliminary data.</text>
</comment>
<evidence type="ECO:0000313" key="2">
    <source>
        <dbReference type="Proteomes" id="UP000036367"/>
    </source>
</evidence>
<reference evidence="1" key="1">
    <citation type="submission" date="2015-05" db="EMBL/GenBank/DDBJ databases">
        <title>Permanent draft genome of Rhodopirellula islandicus K833.</title>
        <authorList>
            <person name="Kizina J."/>
            <person name="Richter M."/>
            <person name="Glockner F.O."/>
            <person name="Harder J."/>
        </authorList>
    </citation>
    <scope>NUCLEOTIDE SEQUENCE [LARGE SCALE GENOMIC DNA]</scope>
    <source>
        <strain evidence="1">K833</strain>
    </source>
</reference>
<organism evidence="1 2">
    <name type="scientific">Rhodopirellula islandica</name>
    <dbReference type="NCBI Taxonomy" id="595434"/>
    <lineage>
        <taxon>Bacteria</taxon>
        <taxon>Pseudomonadati</taxon>
        <taxon>Planctomycetota</taxon>
        <taxon>Planctomycetia</taxon>
        <taxon>Pirellulales</taxon>
        <taxon>Pirellulaceae</taxon>
        <taxon>Rhodopirellula</taxon>
    </lineage>
</organism>
<name>A0A0J1BGL1_RHOIS</name>
<dbReference type="STRING" id="595434.RISK_002307"/>
<dbReference type="EMBL" id="LECT01000017">
    <property type="protein sequence ID" value="KLU05675.1"/>
    <property type="molecule type" value="Genomic_DNA"/>
</dbReference>
<protein>
    <submittedName>
        <fullName evidence="1">Uncharacterized protein</fullName>
    </submittedName>
</protein>
<keyword evidence="2" id="KW-1185">Reference proteome</keyword>
<evidence type="ECO:0000313" key="1">
    <source>
        <dbReference type="EMBL" id="KLU05675.1"/>
    </source>
</evidence>
<dbReference type="AlphaFoldDB" id="A0A0J1BGL1"/>
<proteinExistence type="predicted"/>
<dbReference type="Proteomes" id="UP000036367">
    <property type="component" value="Unassembled WGS sequence"/>
</dbReference>
<sequence>MHNGEAGKNLNIIVHSVLVAPAAGQIDLLGAAPKSSG</sequence>